<reference evidence="1" key="1">
    <citation type="submission" date="2021-02" db="EMBL/GenBank/DDBJ databases">
        <authorList>
            <person name="Nowell W R."/>
        </authorList>
    </citation>
    <scope>NUCLEOTIDE SEQUENCE</scope>
</reference>
<gene>
    <name evidence="1" type="ORF">EDS130_LOCUS24019</name>
</gene>
<proteinExistence type="predicted"/>
<sequence length="183" mass="21098">MKICILGLHQSIESKTINSWNQKRPRLQIISVENAKCCEKIFSNHDDSVPFGCWSTFKCVLLPSFGLSSIYDHFHYDTTCFDCIEVQYSSKFWIPAIPISYDDLYLAFEKADAVISMERKLRDLYICENGESDPQPKKKCILFQSICDGHLQLLSKSIAGQNEKTNGRQRVSIRTEMIHTFTQ</sequence>
<dbReference type="Proteomes" id="UP000663852">
    <property type="component" value="Unassembled WGS sequence"/>
</dbReference>
<evidence type="ECO:0000313" key="1">
    <source>
        <dbReference type="EMBL" id="CAF1176897.1"/>
    </source>
</evidence>
<dbReference type="EMBL" id="CAJNOJ010000134">
    <property type="protein sequence ID" value="CAF1176897.1"/>
    <property type="molecule type" value="Genomic_DNA"/>
</dbReference>
<accession>A0A814URF6</accession>
<organism evidence="1 2">
    <name type="scientific">Adineta ricciae</name>
    <name type="common">Rotifer</name>
    <dbReference type="NCBI Taxonomy" id="249248"/>
    <lineage>
        <taxon>Eukaryota</taxon>
        <taxon>Metazoa</taxon>
        <taxon>Spiralia</taxon>
        <taxon>Gnathifera</taxon>
        <taxon>Rotifera</taxon>
        <taxon>Eurotatoria</taxon>
        <taxon>Bdelloidea</taxon>
        <taxon>Adinetida</taxon>
        <taxon>Adinetidae</taxon>
        <taxon>Adineta</taxon>
    </lineage>
</organism>
<evidence type="ECO:0000313" key="2">
    <source>
        <dbReference type="Proteomes" id="UP000663852"/>
    </source>
</evidence>
<name>A0A814URF6_ADIRI</name>
<protein>
    <submittedName>
        <fullName evidence="1">Uncharacterized protein</fullName>
    </submittedName>
</protein>
<comment type="caution">
    <text evidence="1">The sequence shown here is derived from an EMBL/GenBank/DDBJ whole genome shotgun (WGS) entry which is preliminary data.</text>
</comment>
<dbReference type="AlphaFoldDB" id="A0A814URF6"/>